<dbReference type="Pfam" id="PF10405">
    <property type="entry name" value="BHD_3"/>
    <property type="match status" value="1"/>
</dbReference>
<accession>A0A099P1D2</accession>
<dbReference type="Pfam" id="PF03835">
    <property type="entry name" value="Rad4"/>
    <property type="match status" value="1"/>
</dbReference>
<feature type="compositionally biased region" description="Basic residues" evidence="6">
    <location>
        <begin position="605"/>
        <end position="618"/>
    </location>
</feature>
<feature type="compositionally biased region" description="Basic and acidic residues" evidence="6">
    <location>
        <begin position="938"/>
        <end position="959"/>
    </location>
</feature>
<feature type="compositionally biased region" description="Acidic residues" evidence="6">
    <location>
        <begin position="138"/>
        <end position="149"/>
    </location>
</feature>
<keyword evidence="5" id="KW-0539">Nucleus</keyword>
<dbReference type="GO" id="GO:0006298">
    <property type="term" value="P:mismatch repair"/>
    <property type="evidence" value="ECO:0007669"/>
    <property type="project" value="TreeGrafter"/>
</dbReference>
<feature type="domain" description="Rad4 beta-hairpin" evidence="9">
    <location>
        <begin position="661"/>
        <end position="736"/>
    </location>
</feature>
<evidence type="ECO:0000256" key="5">
    <source>
        <dbReference type="ARBA" id="ARBA00023242"/>
    </source>
</evidence>
<name>A0A099P1D2_PICKU</name>
<keyword evidence="3" id="KW-0227">DNA damage</keyword>
<dbReference type="InterPro" id="IPR018327">
    <property type="entry name" value="BHD_2"/>
</dbReference>
<evidence type="ECO:0000256" key="2">
    <source>
        <dbReference type="ARBA" id="ARBA00009525"/>
    </source>
</evidence>
<dbReference type="Gene3D" id="3.30.70.2460">
    <property type="entry name" value="Rad4, beta-hairpin domain BHD3"/>
    <property type="match status" value="1"/>
</dbReference>
<evidence type="ECO:0000259" key="9">
    <source>
        <dbReference type="SMART" id="SM01032"/>
    </source>
</evidence>
<feature type="region of interest" description="Disordered" evidence="6">
    <location>
        <begin position="871"/>
        <end position="986"/>
    </location>
</feature>
<protein>
    <recommendedName>
        <fullName evidence="12">DNA repair protein RAD4</fullName>
    </recommendedName>
</protein>
<dbReference type="GO" id="GO:0003684">
    <property type="term" value="F:damaged DNA binding"/>
    <property type="evidence" value="ECO:0007669"/>
    <property type="project" value="InterPro"/>
</dbReference>
<dbReference type="InterPro" id="IPR004583">
    <property type="entry name" value="DNA_repair_Rad4"/>
</dbReference>
<dbReference type="SUPFAM" id="SSF54001">
    <property type="entry name" value="Cysteine proteinases"/>
    <property type="match status" value="1"/>
</dbReference>
<dbReference type="GO" id="GO:0006289">
    <property type="term" value="P:nucleotide-excision repair"/>
    <property type="evidence" value="ECO:0007669"/>
    <property type="project" value="InterPro"/>
</dbReference>
<keyword evidence="4" id="KW-0234">DNA repair</keyword>
<dbReference type="HOGENOM" id="CLU_003639_1_2_1"/>
<comment type="subcellular location">
    <subcellularLocation>
        <location evidence="1">Nucleus</location>
    </subcellularLocation>
</comment>
<organism evidence="10 11">
    <name type="scientific">Pichia kudriavzevii</name>
    <name type="common">Yeast</name>
    <name type="synonym">Issatchenkia orientalis</name>
    <dbReference type="NCBI Taxonomy" id="4909"/>
    <lineage>
        <taxon>Eukaryota</taxon>
        <taxon>Fungi</taxon>
        <taxon>Dikarya</taxon>
        <taxon>Ascomycota</taxon>
        <taxon>Saccharomycotina</taxon>
        <taxon>Pichiomycetes</taxon>
        <taxon>Pichiales</taxon>
        <taxon>Pichiaceae</taxon>
        <taxon>Pichia</taxon>
    </lineage>
</organism>
<dbReference type="InterPro" id="IPR018325">
    <property type="entry name" value="Rad4/PNGase_transGLS-fold"/>
</dbReference>
<evidence type="ECO:0000256" key="3">
    <source>
        <dbReference type="ARBA" id="ARBA00022763"/>
    </source>
</evidence>
<feature type="compositionally biased region" description="Basic and acidic residues" evidence="6">
    <location>
        <begin position="619"/>
        <end position="628"/>
    </location>
</feature>
<dbReference type="InterPro" id="IPR038765">
    <property type="entry name" value="Papain-like_cys_pep_sf"/>
</dbReference>
<dbReference type="SMART" id="SM01032">
    <property type="entry name" value="BHD_3"/>
    <property type="match status" value="1"/>
</dbReference>
<feature type="region of interest" description="Disordered" evidence="6">
    <location>
        <begin position="781"/>
        <end position="805"/>
    </location>
</feature>
<reference evidence="11" key="1">
    <citation type="journal article" date="2014" name="Microb. Cell Fact.">
        <title>Exploiting Issatchenkia orientalis SD108 for succinic acid production.</title>
        <authorList>
            <person name="Xiao H."/>
            <person name="Shao Z."/>
            <person name="Jiang Y."/>
            <person name="Dole S."/>
            <person name="Zhao H."/>
        </authorList>
    </citation>
    <scope>NUCLEOTIDE SEQUENCE [LARGE SCALE GENOMIC DNA]</scope>
    <source>
        <strain evidence="11">SD108</strain>
    </source>
</reference>
<dbReference type="eggNOG" id="KOG2179">
    <property type="taxonomic scope" value="Eukaryota"/>
</dbReference>
<dbReference type="Proteomes" id="UP000029867">
    <property type="component" value="Unassembled WGS sequence"/>
</dbReference>
<evidence type="ECO:0008006" key="12">
    <source>
        <dbReference type="Google" id="ProtNLM"/>
    </source>
</evidence>
<dbReference type="AlphaFoldDB" id="A0A099P1D2"/>
<dbReference type="VEuPathDB" id="FungiDB:C5L36_0A04250"/>
<dbReference type="InterPro" id="IPR042488">
    <property type="entry name" value="Rad4_BHD3_sf"/>
</dbReference>
<evidence type="ECO:0000256" key="6">
    <source>
        <dbReference type="SAM" id="MobiDB-lite"/>
    </source>
</evidence>
<comment type="similarity">
    <text evidence="2">Belongs to the XPC family.</text>
</comment>
<feature type="compositionally biased region" description="Basic and acidic residues" evidence="6">
    <location>
        <begin position="45"/>
        <end position="106"/>
    </location>
</feature>
<dbReference type="EMBL" id="JQFK01000016">
    <property type="protein sequence ID" value="KGK38725.1"/>
    <property type="molecule type" value="Genomic_DNA"/>
</dbReference>
<feature type="compositionally biased region" description="Acidic residues" evidence="6">
    <location>
        <begin position="114"/>
        <end position="131"/>
    </location>
</feature>
<evidence type="ECO:0000256" key="1">
    <source>
        <dbReference type="ARBA" id="ARBA00004123"/>
    </source>
</evidence>
<evidence type="ECO:0000313" key="10">
    <source>
        <dbReference type="EMBL" id="KGK38725.1"/>
    </source>
</evidence>
<dbReference type="InterPro" id="IPR018326">
    <property type="entry name" value="Rad4_beta-hairpin_dom1"/>
</dbReference>
<proteinExistence type="inferred from homology"/>
<feature type="domain" description="Rad4 beta-hairpin" evidence="7">
    <location>
        <begin position="521"/>
        <end position="582"/>
    </location>
</feature>
<feature type="domain" description="Rad4 beta-hairpin" evidence="8">
    <location>
        <begin position="584"/>
        <end position="654"/>
    </location>
</feature>
<dbReference type="GO" id="GO:0005737">
    <property type="term" value="C:cytoplasm"/>
    <property type="evidence" value="ECO:0007669"/>
    <property type="project" value="TreeGrafter"/>
</dbReference>
<dbReference type="SMART" id="SM01031">
    <property type="entry name" value="BHD_2"/>
    <property type="match status" value="1"/>
</dbReference>
<evidence type="ECO:0000313" key="11">
    <source>
        <dbReference type="Proteomes" id="UP000029867"/>
    </source>
</evidence>
<evidence type="ECO:0000259" key="8">
    <source>
        <dbReference type="SMART" id="SM01031"/>
    </source>
</evidence>
<feature type="compositionally biased region" description="Polar residues" evidence="6">
    <location>
        <begin position="962"/>
        <end position="975"/>
    </location>
</feature>
<feature type="region of interest" description="Disordered" evidence="6">
    <location>
        <begin position="16"/>
        <end position="166"/>
    </location>
</feature>
<feature type="compositionally biased region" description="Basic and acidic residues" evidence="6">
    <location>
        <begin position="335"/>
        <end position="353"/>
    </location>
</feature>
<evidence type="ECO:0000256" key="4">
    <source>
        <dbReference type="ARBA" id="ARBA00023204"/>
    </source>
</evidence>
<dbReference type="PANTHER" id="PTHR12135">
    <property type="entry name" value="DNA REPAIR PROTEIN XP-C / RAD4"/>
    <property type="match status" value="1"/>
</dbReference>
<dbReference type="GO" id="GO:0000111">
    <property type="term" value="C:nucleotide-excision repair factor 2 complex"/>
    <property type="evidence" value="ECO:0007669"/>
    <property type="project" value="TreeGrafter"/>
</dbReference>
<dbReference type="Gene3D" id="3.30.60.290">
    <property type="entry name" value="Rad4, beta-hairpin domain BHD2"/>
    <property type="match status" value="1"/>
</dbReference>
<dbReference type="Pfam" id="PF10404">
    <property type="entry name" value="BHD_2"/>
    <property type="match status" value="1"/>
</dbReference>
<dbReference type="Gene3D" id="2.20.20.110">
    <property type="entry name" value="Rad4, beta-hairpin domain BHD1"/>
    <property type="match status" value="1"/>
</dbReference>
<feature type="region of interest" description="Disordered" evidence="6">
    <location>
        <begin position="603"/>
        <end position="639"/>
    </location>
</feature>
<dbReference type="PANTHER" id="PTHR12135:SF0">
    <property type="entry name" value="DNA REPAIR PROTEIN COMPLEMENTING XP-C CELLS"/>
    <property type="match status" value="1"/>
</dbReference>
<feature type="region of interest" description="Disordered" evidence="6">
    <location>
        <begin position="335"/>
        <end position="363"/>
    </location>
</feature>
<gene>
    <name evidence="10" type="ORF">JL09_g2150</name>
</gene>
<evidence type="ECO:0000259" key="7">
    <source>
        <dbReference type="SMART" id="SM01030"/>
    </source>
</evidence>
<feature type="compositionally biased region" description="Polar residues" evidence="6">
    <location>
        <begin position="16"/>
        <end position="31"/>
    </location>
</feature>
<dbReference type="GO" id="GO:0071942">
    <property type="term" value="C:XPC complex"/>
    <property type="evidence" value="ECO:0007669"/>
    <property type="project" value="TreeGrafter"/>
</dbReference>
<dbReference type="Gene3D" id="3.90.260.10">
    <property type="entry name" value="Transglutaminase-like"/>
    <property type="match status" value="1"/>
</dbReference>
<comment type="caution">
    <text evidence="10">The sequence shown here is derived from an EMBL/GenBank/DDBJ whole genome shotgun (WGS) entry which is preliminary data.</text>
</comment>
<dbReference type="Pfam" id="PF10403">
    <property type="entry name" value="BHD_1"/>
    <property type="match status" value="1"/>
</dbReference>
<dbReference type="InterPro" id="IPR036985">
    <property type="entry name" value="Transglutaminase-like_sf"/>
</dbReference>
<dbReference type="GO" id="GO:0003697">
    <property type="term" value="F:single-stranded DNA binding"/>
    <property type="evidence" value="ECO:0007669"/>
    <property type="project" value="TreeGrafter"/>
</dbReference>
<feature type="compositionally biased region" description="Acidic residues" evidence="6">
    <location>
        <begin position="924"/>
        <end position="937"/>
    </location>
</feature>
<dbReference type="SMART" id="SM01030">
    <property type="entry name" value="BHD_1"/>
    <property type="match status" value="1"/>
</dbReference>
<dbReference type="InterPro" id="IPR018328">
    <property type="entry name" value="Rad4_beta-hairpin_dom3"/>
</dbReference>
<sequence>MSVPSQYKDLLRNALQQERTNKWTNGSTQAPLKSPKRRRILSPVERMRELKKKKETDGEPKDERYVIHINDEDNDDISMKRSFEGQKSERPDPLSGKHDEDNKEGFSDTGDLDKSEEDEEIDSDEFEDVDLDGTSFMDDADGDESENEEINITIQKNAHNKRATKGSVISSEERIFRRKLHLMHLFVMVGHGVTRNAWLSDPKFLLNLQKQIPLKLKKELQEYQQHRQKSNVTAQSKTRRLLDLLRHLMEYWQRVWKIDSRAPVLYKKLWPEIKNQRILPNMKKQRLSKENFHASILSHVGSRDISAQGFVALLRSLNLQARLVFSIQPPDFTNMKKCEDKSEDKDSMPREASKWSPRKTSKPANVKENLLSALRSRKAYTNTVTKTQAQHREEFAEKFGGWPVFWAEVWDKDSKKYITIDPIVKKLIEVVSWKSKLEPPMNSIRNNAWYVVGYDRVGGIRDVTRRYAKEYNAKVRKKRITRDPKWELWWASLLRGACSKKRLNDNRVDKFEQIEFEELSLKEGMPSNVGDFKGHPVYVLESDLKYNEILYPKISCGGLSNKGKSKKASNGFIPVYKRKNVHIVRSARGWFMKGRVLKMGERPMKIRKKGTNTNTRKKGREDDFRLSDSDTGNGDNDDDTRLYAEFQTEKYVPPPVIDGKIPRNAYKNIDIYEPWMVPEGCVHIRNPYAEKAARLMGIEYVPAVVGFDFKSHREVNTKIQGVVTFDEFKDAVELVCEGLKEVEEEDNKIREDIINLRAWKVLLTRLKINRRLIAEHGEVEDDDEDAYKVNDNDSGEDVSNDDSNGIGGGGFLYNSSITLPASSRTRSHYQHEDMPIYERSDLSASDFEDEVADENNIQYKNIPLALQRKGKLRKAAAKPKSGETPSSPVDAPVGTLSVAEGGMLNEKDDLVYNPEGSDGYNGGEDSDSSEEEVDEDDERMKELDKDMDFGDLEDVHVENDSAEANSSGDNRTAPTPNDDYEFEFSE</sequence>